<protein>
    <recommendedName>
        <fullName evidence="13">ABC-2 type transporter domain-containing protein</fullName>
    </recommendedName>
</protein>
<evidence type="ECO:0000313" key="9">
    <source>
        <dbReference type="EMBL" id="RLN20364.1"/>
    </source>
</evidence>
<feature type="transmembrane region" description="Helical" evidence="6">
    <location>
        <begin position="107"/>
        <end position="127"/>
    </location>
</feature>
<keyword evidence="5 6" id="KW-0472">Membrane</keyword>
<evidence type="ECO:0000256" key="2">
    <source>
        <dbReference type="ARBA" id="ARBA00022448"/>
    </source>
</evidence>
<evidence type="ECO:0000256" key="1">
    <source>
        <dbReference type="ARBA" id="ARBA00004141"/>
    </source>
</evidence>
<feature type="domain" description="CDR ABC transporter" evidence="8">
    <location>
        <begin position="302"/>
        <end position="346"/>
    </location>
</feature>
<feature type="transmembrane region" description="Helical" evidence="6">
    <location>
        <begin position="247"/>
        <end position="265"/>
    </location>
</feature>
<dbReference type="GO" id="GO:0140359">
    <property type="term" value="F:ABC-type transporter activity"/>
    <property type="evidence" value="ECO:0007669"/>
    <property type="project" value="InterPro"/>
</dbReference>
<evidence type="ECO:0000259" key="7">
    <source>
        <dbReference type="Pfam" id="PF01061"/>
    </source>
</evidence>
<evidence type="ECO:0008006" key="13">
    <source>
        <dbReference type="Google" id="ProtNLM"/>
    </source>
</evidence>
<feature type="transmembrane region" description="Helical" evidence="6">
    <location>
        <begin position="218"/>
        <end position="240"/>
    </location>
</feature>
<comment type="caution">
    <text evidence="9">The sequence shown here is derived from an EMBL/GenBank/DDBJ whole genome shotgun (WGS) entry which is preliminary data.</text>
</comment>
<evidence type="ECO:0000259" key="8">
    <source>
        <dbReference type="Pfam" id="PF06422"/>
    </source>
</evidence>
<feature type="transmembrane region" description="Helical" evidence="6">
    <location>
        <begin position="317"/>
        <end position="342"/>
    </location>
</feature>
<keyword evidence="3 6" id="KW-0812">Transmembrane</keyword>
<dbReference type="EMBL" id="MBDN02001083">
    <property type="protein sequence ID" value="RLN72611.1"/>
    <property type="molecule type" value="Genomic_DNA"/>
</dbReference>
<dbReference type="EMBL" id="MAYM02001400">
    <property type="protein sequence ID" value="RLN20364.1"/>
    <property type="molecule type" value="Genomic_DNA"/>
</dbReference>
<evidence type="ECO:0000256" key="4">
    <source>
        <dbReference type="ARBA" id="ARBA00022989"/>
    </source>
</evidence>
<evidence type="ECO:0000313" key="10">
    <source>
        <dbReference type="EMBL" id="RLN72611.1"/>
    </source>
</evidence>
<evidence type="ECO:0000256" key="3">
    <source>
        <dbReference type="ARBA" id="ARBA00022692"/>
    </source>
</evidence>
<evidence type="ECO:0000256" key="5">
    <source>
        <dbReference type="ARBA" id="ARBA00023136"/>
    </source>
</evidence>
<name>A0A3R7G2B5_9STRA</name>
<evidence type="ECO:0000256" key="6">
    <source>
        <dbReference type="SAM" id="Phobius"/>
    </source>
</evidence>
<feature type="transmembrane region" description="Helical" evidence="6">
    <location>
        <begin position="139"/>
        <end position="158"/>
    </location>
</feature>
<keyword evidence="4 6" id="KW-1133">Transmembrane helix</keyword>
<keyword evidence="11" id="KW-1185">Reference proteome</keyword>
<feature type="transmembrane region" description="Helical" evidence="6">
    <location>
        <begin position="179"/>
        <end position="206"/>
    </location>
</feature>
<keyword evidence="2" id="KW-0813">Transport</keyword>
<dbReference type="GO" id="GO:0016020">
    <property type="term" value="C:membrane"/>
    <property type="evidence" value="ECO:0007669"/>
    <property type="project" value="UniProtKB-SubCell"/>
</dbReference>
<dbReference type="AlphaFoldDB" id="A0A3R7G2B5"/>
<proteinExistence type="predicted"/>
<sequence>MVAYFESIDGVSKLEESSNPATWMLGVIGAGVGNDAGDRTDFAALFKGSEKYRQLEANMRREGVTQPSPSVPSLEFDRKRAATNLTQAVFLIKRFIHLYWRTPSYNLTRIVVSVTVGVSFGITFIGGDYSSYQGINSGLGMSYMTTSYITYITFNAVLPITYRERAPFYRERSSETYNAFWYFVGSTLVEIPYCFGATLIFLAIYFPLVGFTGSSEFFAYWLHLTMLVLVLAYFGQLLAYTLPSIDVAAVATVVVGSICTLFTGFNPPAGSIPKGYKWLHQLVPHKHTFAGITAIIFEGITVKEYVESVFEVQHSDIWSNLVFVVAWIVALRLLALLALQFINHQKR</sequence>
<reference evidence="11 12" key="1">
    <citation type="submission" date="2018-07" db="EMBL/GenBank/DDBJ databases">
        <title>Genome sequencing of oomycete isolates from Chile give support for New Zealand origin for Phytophthora kernoviae and make available the first Nothophytophthora sp. genome.</title>
        <authorList>
            <person name="Studholme D.J."/>
            <person name="Sanfuentes E."/>
            <person name="Panda P."/>
            <person name="Hill R."/>
            <person name="Sambles C."/>
            <person name="Grant M."/>
            <person name="Williams N.M."/>
            <person name="Mcdougal R.L."/>
        </authorList>
    </citation>
    <scope>NUCLEOTIDE SEQUENCE [LARGE SCALE GENOMIC DNA]</scope>
    <source>
        <strain evidence="9">Chile2</strain>
        <strain evidence="10">Chile4</strain>
    </source>
</reference>
<dbReference type="InterPro" id="IPR013525">
    <property type="entry name" value="ABC2_TM"/>
</dbReference>
<organism evidence="9 12">
    <name type="scientific">Phytophthora kernoviae</name>
    <dbReference type="NCBI Taxonomy" id="325452"/>
    <lineage>
        <taxon>Eukaryota</taxon>
        <taxon>Sar</taxon>
        <taxon>Stramenopiles</taxon>
        <taxon>Oomycota</taxon>
        <taxon>Peronosporomycetes</taxon>
        <taxon>Peronosporales</taxon>
        <taxon>Peronosporaceae</taxon>
        <taxon>Phytophthora</taxon>
    </lineage>
</organism>
<evidence type="ECO:0000313" key="11">
    <source>
        <dbReference type="Proteomes" id="UP000285624"/>
    </source>
</evidence>
<gene>
    <name evidence="9" type="ORF">BBI17_009789</name>
    <name evidence="10" type="ORF">BBO99_00009739</name>
</gene>
<dbReference type="GO" id="GO:0005524">
    <property type="term" value="F:ATP binding"/>
    <property type="evidence" value="ECO:0007669"/>
    <property type="project" value="InterPro"/>
</dbReference>
<evidence type="ECO:0000313" key="12">
    <source>
        <dbReference type="Proteomes" id="UP000285883"/>
    </source>
</evidence>
<dbReference type="Proteomes" id="UP000285624">
    <property type="component" value="Unassembled WGS sequence"/>
</dbReference>
<dbReference type="Pfam" id="PF01061">
    <property type="entry name" value="ABC2_membrane"/>
    <property type="match status" value="1"/>
</dbReference>
<comment type="subcellular location">
    <subcellularLocation>
        <location evidence="1">Membrane</location>
        <topology evidence="1">Multi-pass membrane protein</topology>
    </subcellularLocation>
</comment>
<dbReference type="PANTHER" id="PTHR19241">
    <property type="entry name" value="ATP-BINDING CASSETTE TRANSPORTER"/>
    <property type="match status" value="1"/>
</dbReference>
<dbReference type="Pfam" id="PF06422">
    <property type="entry name" value="PDR_CDR"/>
    <property type="match status" value="1"/>
</dbReference>
<dbReference type="InterPro" id="IPR010929">
    <property type="entry name" value="PDR_CDR_ABC"/>
</dbReference>
<accession>A0A3R7G2B5</accession>
<feature type="domain" description="ABC-2 type transporter transmembrane" evidence="7">
    <location>
        <begin position="87"/>
        <end position="297"/>
    </location>
</feature>
<dbReference type="Proteomes" id="UP000285883">
    <property type="component" value="Unassembled WGS sequence"/>
</dbReference>